<comment type="caution">
    <text evidence="1">The sequence shown here is derived from an EMBL/GenBank/DDBJ whole genome shotgun (WGS) entry which is preliminary data.</text>
</comment>
<accession>A0ABS9KBY3</accession>
<dbReference type="EMBL" id="JAKLWS010000006">
    <property type="protein sequence ID" value="MCG2588323.1"/>
    <property type="molecule type" value="Genomic_DNA"/>
</dbReference>
<keyword evidence="2" id="KW-1185">Reference proteome</keyword>
<gene>
    <name evidence="1" type="ORF">L6773_07070</name>
</gene>
<reference evidence="1" key="2">
    <citation type="submission" date="2024-05" db="EMBL/GenBank/DDBJ databases">
        <title>Rhodohalobacter halophilus gen. nov., sp. nov., a moderately halophilic member of the family Balneolaceae.</title>
        <authorList>
            <person name="Xia J."/>
        </authorList>
    </citation>
    <scope>NUCLEOTIDE SEQUENCE</scope>
    <source>
        <strain evidence="1">WB101</strain>
    </source>
</reference>
<name>A0ABS9KBY3_9BACT</name>
<dbReference type="RefSeq" id="WP_237853165.1">
    <property type="nucleotide sequence ID" value="NZ_JAKLWS010000006.1"/>
</dbReference>
<reference evidence="1" key="1">
    <citation type="submission" date="2022-01" db="EMBL/GenBank/DDBJ databases">
        <authorList>
            <person name="Wang Y."/>
        </authorList>
    </citation>
    <scope>NUCLEOTIDE SEQUENCE</scope>
    <source>
        <strain evidence="1">WB101</strain>
    </source>
</reference>
<evidence type="ECO:0000313" key="2">
    <source>
        <dbReference type="Proteomes" id="UP001165366"/>
    </source>
</evidence>
<sequence length="84" mass="9777">MKINFVPRSKIKVSRKSRSKYQELREAIAKLKPEGDAIRVEYSTKKELNSIRNVAYTYNRETNSNVKSTTNASKDAVFFFVEKQ</sequence>
<organism evidence="1 2">
    <name type="scientific">Rhodohalobacter sulfatireducens</name>
    <dbReference type="NCBI Taxonomy" id="2911366"/>
    <lineage>
        <taxon>Bacteria</taxon>
        <taxon>Pseudomonadati</taxon>
        <taxon>Balneolota</taxon>
        <taxon>Balneolia</taxon>
        <taxon>Balneolales</taxon>
        <taxon>Balneolaceae</taxon>
        <taxon>Rhodohalobacter</taxon>
    </lineage>
</organism>
<proteinExistence type="predicted"/>
<dbReference type="Proteomes" id="UP001165366">
    <property type="component" value="Unassembled WGS sequence"/>
</dbReference>
<evidence type="ECO:0000313" key="1">
    <source>
        <dbReference type="EMBL" id="MCG2588323.1"/>
    </source>
</evidence>
<protein>
    <submittedName>
        <fullName evidence="1">Uncharacterized protein</fullName>
    </submittedName>
</protein>